<reference evidence="2" key="2">
    <citation type="journal article" date="2022" name="BMC Genomics">
        <title>Comparative genome analysis of mycobacteria focusing on tRNA and non-coding RNA.</title>
        <authorList>
            <person name="Behra P.R.K."/>
            <person name="Pettersson B.M.F."/>
            <person name="Ramesh M."/>
            <person name="Das S."/>
            <person name="Dasgupta S."/>
            <person name="Kirsebom L.A."/>
        </authorList>
    </citation>
    <scope>NUCLEOTIDE SEQUENCE</scope>
    <source>
        <strain evidence="2">DSM 44242</strain>
    </source>
</reference>
<proteinExistence type="predicted"/>
<accession>A0AAW5SZR0</accession>
<dbReference type="SUPFAM" id="SSF56112">
    <property type="entry name" value="Protein kinase-like (PK-like)"/>
    <property type="match status" value="1"/>
</dbReference>
<organism evidence="2 3">
    <name type="scientific">Mycolicibacterium porcinum</name>
    <dbReference type="NCBI Taxonomy" id="39693"/>
    <lineage>
        <taxon>Bacteria</taxon>
        <taxon>Bacillati</taxon>
        <taxon>Actinomycetota</taxon>
        <taxon>Actinomycetes</taxon>
        <taxon>Mycobacteriales</taxon>
        <taxon>Mycobacteriaceae</taxon>
        <taxon>Mycolicibacterium</taxon>
    </lineage>
</organism>
<protein>
    <submittedName>
        <fullName evidence="2">Phosphotransferase</fullName>
    </submittedName>
</protein>
<evidence type="ECO:0000313" key="3">
    <source>
        <dbReference type="Proteomes" id="UP001141659"/>
    </source>
</evidence>
<dbReference type="Pfam" id="PF01636">
    <property type="entry name" value="APH"/>
    <property type="match status" value="1"/>
</dbReference>
<feature type="domain" description="Aminoglycoside phosphotransferase" evidence="1">
    <location>
        <begin position="165"/>
        <end position="289"/>
    </location>
</feature>
<evidence type="ECO:0000259" key="1">
    <source>
        <dbReference type="Pfam" id="PF01636"/>
    </source>
</evidence>
<dbReference type="InterPro" id="IPR002575">
    <property type="entry name" value="Aminoglycoside_PTrfase"/>
</dbReference>
<dbReference type="InterPro" id="IPR011009">
    <property type="entry name" value="Kinase-like_dom_sf"/>
</dbReference>
<evidence type="ECO:0000313" key="2">
    <source>
        <dbReference type="EMBL" id="MCV7388097.1"/>
    </source>
</evidence>
<sequence>MHSAANLRALAQVAAAVLPWVPTRGPWKSADVNATWLTERLAKRVRGAAALAVASLDGTTGTTDRQRILVEWNDAGKEAGLPANLFIKSSPLSAKNRVMVGALDMAVNEVHFYNEAAASLKGVVPTAWFAHAGIGARFLIVLEDIVAAGGRPYALADRCEIAHARGVVDAFADLHSQFWESPRLNRDLTWARTWSTRPGYVVLKKFYSRGRTGALKLGRPEVTPAVRAVSAALDQHAAAYYREFEAGPLTLLHGDSHLGNTFATSDGRAGLLDWQVVWQGPGLREVSYWMTTGLDPDVRRAHERELLERYLDGLRAGGVPDVPDYDKAFERYRLFSAEAWDATAMTIAWPGLQAQENAEAAWRRACVAVEDLDTAALLNRLR</sequence>
<dbReference type="EMBL" id="JACKVC010000010">
    <property type="protein sequence ID" value="MCV7388097.1"/>
    <property type="molecule type" value="Genomic_DNA"/>
</dbReference>
<comment type="caution">
    <text evidence="2">The sequence shown here is derived from an EMBL/GenBank/DDBJ whole genome shotgun (WGS) entry which is preliminary data.</text>
</comment>
<dbReference type="Proteomes" id="UP001141659">
    <property type="component" value="Unassembled WGS sequence"/>
</dbReference>
<dbReference type="RefSeq" id="WP_036450271.1">
    <property type="nucleotide sequence ID" value="NZ_JACKVC010000010.1"/>
</dbReference>
<name>A0AAW5SZR0_9MYCO</name>
<reference evidence="2" key="1">
    <citation type="submission" date="2020-07" db="EMBL/GenBank/DDBJ databases">
        <authorList>
            <person name="Pettersson B.M.F."/>
            <person name="Behra P.R.K."/>
            <person name="Ramesh M."/>
            <person name="Das S."/>
            <person name="Dasgupta S."/>
            <person name="Kirsebom L.A."/>
        </authorList>
    </citation>
    <scope>NUCLEOTIDE SEQUENCE</scope>
    <source>
        <strain evidence="2">DSM 44242</strain>
    </source>
</reference>
<dbReference type="Gene3D" id="3.90.1200.10">
    <property type="match status" value="1"/>
</dbReference>
<dbReference type="AlphaFoldDB" id="A0AAW5SZR0"/>
<gene>
    <name evidence="2" type="ORF">H5P34_08570</name>
</gene>